<reference evidence="5 6" key="1">
    <citation type="submission" date="2018-08" db="EMBL/GenBank/DDBJ databases">
        <title>A genome reference for cultivated species of the human gut microbiota.</title>
        <authorList>
            <person name="Zou Y."/>
            <person name="Xue W."/>
            <person name="Luo G."/>
        </authorList>
    </citation>
    <scope>NUCLEOTIDE SEQUENCE [LARGE SCALE GENOMIC DNA]</scope>
    <source>
        <strain evidence="5 6">OF01-2LB</strain>
    </source>
</reference>
<keyword evidence="1 3" id="KW-0732">Signal</keyword>
<feature type="domain" description="BIG2" evidence="4">
    <location>
        <begin position="814"/>
        <end position="889"/>
    </location>
</feature>
<dbReference type="GO" id="GO:0008233">
    <property type="term" value="F:peptidase activity"/>
    <property type="evidence" value="ECO:0007669"/>
    <property type="project" value="InterPro"/>
</dbReference>
<dbReference type="PROSITE" id="PS51257">
    <property type="entry name" value="PROKAR_LIPOPROTEIN"/>
    <property type="match status" value="1"/>
</dbReference>
<dbReference type="RefSeq" id="WP_117444843.1">
    <property type="nucleotide sequence ID" value="NZ_JAKNHC010000051.1"/>
</dbReference>
<dbReference type="Gene3D" id="2.60.40.1080">
    <property type="match status" value="2"/>
</dbReference>
<sequence length="1169" mass="129205">MKKIVNTILSCMLIASCMTISPLKAEEQPISQDVSGLLDYTDEYGTNQGISKQQVVINKRSRSVQPKEVGYIAVFIEFPDKDVQKYHLDDPASLTAAENLMNGTNVSMTGSLGSGTVLSMKEYIKQYSYNKLDVTTKIFPYQDGKVVSHISSKPRTYYLKQSAENPDGYTPANKLAREKELITEAVNAIQAQVGEQFSADQLDTNHDGVIDAISFFVENKSAMESDEINWQDLLWSHKTENYIEPTILGKRVAVYNLINTYSNASPGGIFTQNRSSYGTIIHEYLHTCGLPDLYRATENGKPVGFYDIMASTKGANPQSFLSVMNDDILGWRSPLKEIKQSAETITVSKPQYRNTNEQNAVKLYSPLSEEEYFVAEYYSNPSFKVDNSYADSDGLLLYRVNEHGEWTNISGNPGQQNDYIYVFRPGDTQLNAGGGDLAKAILNKERPAFGKTLDQTAAVWDNETLYLSDGTNSGISIRVTAQDNGSITFDVNISEGLKGDGTKSDPYQITKPIDFSILKQKPSAYYKLMNDIDMNSIDDFQPVESFKGHFDGNNKVIRNVTMKNGEGFFPYIEYKAVVENIVFENLNVTNKQGGHTGSFAGSVQGTVRNVRVKSGSVSGGDSQNSMQGVGGFIGTLGMDGVVEDCYTGASVKSGVNIGGFIGLYQNGSIKYCYANGIVESGGAHTGGFIGGVYLIDGQIVKPVQSYYDMSATGQGKAIGDRDDSLGIVGYSLDKEIMLHNEEIRIPFTIDSNTIIPDLNISDIAIAVVNKKAMTICGVANGTTKLLASIPCGNNMIQLESKVIVNGIQESKPIVPEGISLNKRTIDISEGDHFQLIASISPSNASTGIHWTSDNENIVTVSANGYITAIASGEAIIHVRTDNHVEAVCRVIVKQREIPITSVSISNTYLSLVQGQDYNISATIYPSNTTMGKVIRWYSQNPEVAQIDSNGKIQAVSIGNATIIAESINGKRAECSIHVQKKEVPPIVSPPSSETPSVPDTTAPQVNKKAEGFYQLSRRVRIFSSPNASKYYRYDPFKRKWLGNMSKYNQKPLLLTREYVNASGTSYWSAYYNGKWIGYINSYALKNTVKKDTYFGWGENNSRYFNTPNPQNYWLYNAGSDKWLKRMTQYRNKKFMIKRSLARADGSLYYSCYLGNKWIGYVNSWGFQNQ</sequence>
<organism evidence="5 6">
    <name type="scientific">Clostridium innocuum</name>
    <dbReference type="NCBI Taxonomy" id="1522"/>
    <lineage>
        <taxon>Bacteria</taxon>
        <taxon>Bacillati</taxon>
        <taxon>Bacillota</taxon>
        <taxon>Clostridia</taxon>
        <taxon>Eubacteriales</taxon>
        <taxon>Clostridiaceae</taxon>
        <taxon>Clostridium</taxon>
    </lineage>
</organism>
<feature type="chain" id="PRO_5017799117" description="BIG2 domain-containing protein" evidence="3">
    <location>
        <begin position="26"/>
        <end position="1169"/>
    </location>
</feature>
<dbReference type="GO" id="GO:0006508">
    <property type="term" value="P:proteolysis"/>
    <property type="evidence" value="ECO:0007669"/>
    <property type="project" value="InterPro"/>
</dbReference>
<dbReference type="OrthoDB" id="9763643at2"/>
<accession>A0A3E2VGB3</accession>
<gene>
    <name evidence="5" type="ORF">DXA38_20685</name>
</gene>
<dbReference type="InterPro" id="IPR008964">
    <property type="entry name" value="Invasin/intimin_cell_adhesion"/>
</dbReference>
<dbReference type="PANTHER" id="PTHR41775:SF1">
    <property type="entry name" value="PEPTIDASE M6-LIKE DOMAIN-CONTAINING PROTEIN"/>
    <property type="match status" value="1"/>
</dbReference>
<dbReference type="PANTHER" id="PTHR41775">
    <property type="entry name" value="SECRETED PROTEIN-RELATED"/>
    <property type="match status" value="1"/>
</dbReference>
<feature type="compositionally biased region" description="Low complexity" evidence="2">
    <location>
        <begin position="989"/>
        <end position="1001"/>
    </location>
</feature>
<dbReference type="Pfam" id="PF05547">
    <property type="entry name" value="Peptidase_M6"/>
    <property type="match status" value="1"/>
</dbReference>
<dbReference type="SUPFAM" id="SSF82057">
    <property type="entry name" value="Prokaryotic SH3-related domain"/>
    <property type="match status" value="1"/>
</dbReference>
<dbReference type="SUPFAM" id="SSF49373">
    <property type="entry name" value="Invasin/intimin cell-adhesion fragments"/>
    <property type="match status" value="2"/>
</dbReference>
<dbReference type="Gene3D" id="2.30.30.170">
    <property type="match status" value="1"/>
</dbReference>
<dbReference type="InterPro" id="IPR008757">
    <property type="entry name" value="Peptidase_M6-like_domain"/>
</dbReference>
<dbReference type="SMART" id="SM00635">
    <property type="entry name" value="BID_2"/>
    <property type="match status" value="2"/>
</dbReference>
<comment type="caution">
    <text evidence="5">The sequence shown here is derived from an EMBL/GenBank/DDBJ whole genome shotgun (WGS) entry which is preliminary data.</text>
</comment>
<dbReference type="Gene3D" id="2.160.20.110">
    <property type="match status" value="1"/>
</dbReference>
<name>A0A3E2VGB3_CLOIN</name>
<evidence type="ECO:0000256" key="1">
    <source>
        <dbReference type="ARBA" id="ARBA00022729"/>
    </source>
</evidence>
<dbReference type="Pfam" id="PF13457">
    <property type="entry name" value="GW"/>
    <property type="match status" value="2"/>
</dbReference>
<dbReference type="AlphaFoldDB" id="A0A3E2VGB3"/>
<evidence type="ECO:0000313" key="5">
    <source>
        <dbReference type="EMBL" id="RGC09586.1"/>
    </source>
</evidence>
<dbReference type="InterPro" id="IPR038200">
    <property type="entry name" value="GW_dom_sf"/>
</dbReference>
<protein>
    <recommendedName>
        <fullName evidence="4">BIG2 domain-containing protein</fullName>
    </recommendedName>
</protein>
<evidence type="ECO:0000259" key="4">
    <source>
        <dbReference type="SMART" id="SM00635"/>
    </source>
</evidence>
<feature type="domain" description="BIG2" evidence="4">
    <location>
        <begin position="898"/>
        <end position="975"/>
    </location>
</feature>
<feature type="signal peptide" evidence="3">
    <location>
        <begin position="1"/>
        <end position="25"/>
    </location>
</feature>
<dbReference type="InterPro" id="IPR003343">
    <property type="entry name" value="Big_2"/>
</dbReference>
<feature type="region of interest" description="Disordered" evidence="2">
    <location>
        <begin position="984"/>
        <end position="1003"/>
    </location>
</feature>
<dbReference type="InterPro" id="IPR025987">
    <property type="entry name" value="GW_dom"/>
</dbReference>
<proteinExistence type="predicted"/>
<dbReference type="Proteomes" id="UP000260025">
    <property type="component" value="Unassembled WGS sequence"/>
</dbReference>
<dbReference type="Pfam" id="PF02368">
    <property type="entry name" value="Big_2"/>
    <property type="match status" value="2"/>
</dbReference>
<evidence type="ECO:0000313" key="6">
    <source>
        <dbReference type="Proteomes" id="UP000260025"/>
    </source>
</evidence>
<evidence type="ECO:0000256" key="3">
    <source>
        <dbReference type="SAM" id="SignalP"/>
    </source>
</evidence>
<evidence type="ECO:0000256" key="2">
    <source>
        <dbReference type="SAM" id="MobiDB-lite"/>
    </source>
</evidence>
<dbReference type="EMBL" id="QVEV01000053">
    <property type="protein sequence ID" value="RGC09586.1"/>
    <property type="molecule type" value="Genomic_DNA"/>
</dbReference>